<dbReference type="EMBL" id="FNAP01000005">
    <property type="protein sequence ID" value="SDE29887.1"/>
    <property type="molecule type" value="Genomic_DNA"/>
</dbReference>
<evidence type="ECO:0000313" key="4">
    <source>
        <dbReference type="Proteomes" id="UP000199412"/>
    </source>
</evidence>
<sequence length="385" mass="41443">MTNRLVNAGGVVLDLSFQELQGEPEGGVAETARLVAERLHRLAPVDALLAVGPPWWLGIAARIRAAALDPDPPRWLVCPEADPVARDGRDDAHILADLDALARAEADWIGRPGALLADVRTARDLTAWLESLSHAARHRRRCADARRVSVGVVLVHHDRPRWLGAALDSLRAQTRPPDQVVVVDAASSCPRARAALDALAAREDAFPMRVLWRAESSLGAARGVGVDALDMDWVLFMDDDNIAPPGAVEDFARAAATESADIWTCWAALFAGEAPPSGGSGADGWYRPLGPVPGLLARGNNLGDANMLVRRAAFRALGGFDPDPTVGAEDWDFLVRAWLAGVRQGVIPRPLVWKRLSPDSMSRTMDHDRARTRVVGRLRAGGLPV</sequence>
<dbReference type="PANTHER" id="PTHR43685">
    <property type="entry name" value="GLYCOSYLTRANSFERASE"/>
    <property type="match status" value="1"/>
</dbReference>
<accession>A0A1G7BSC6</accession>
<organism evidence="3 4">
    <name type="scientific">Rhodospira trueperi</name>
    <dbReference type="NCBI Taxonomy" id="69960"/>
    <lineage>
        <taxon>Bacteria</taxon>
        <taxon>Pseudomonadati</taxon>
        <taxon>Pseudomonadota</taxon>
        <taxon>Alphaproteobacteria</taxon>
        <taxon>Rhodospirillales</taxon>
        <taxon>Rhodospirillaceae</taxon>
        <taxon>Rhodospira</taxon>
    </lineage>
</organism>
<gene>
    <name evidence="3" type="ORF">SAMN05421720_105154</name>
</gene>
<evidence type="ECO:0000259" key="1">
    <source>
        <dbReference type="Pfam" id="PF00535"/>
    </source>
</evidence>
<evidence type="ECO:0000313" key="3">
    <source>
        <dbReference type="EMBL" id="SDE29887.1"/>
    </source>
</evidence>
<reference evidence="3 4" key="1">
    <citation type="submission" date="2016-10" db="EMBL/GenBank/DDBJ databases">
        <authorList>
            <person name="de Groot N.N."/>
        </authorList>
    </citation>
    <scope>NUCLEOTIDE SEQUENCE [LARGE SCALE GENOMIC DNA]</scope>
    <source>
        <strain evidence="3 4">ATCC 700224</strain>
    </source>
</reference>
<dbReference type="Gene3D" id="3.90.550.10">
    <property type="entry name" value="Spore Coat Polysaccharide Biosynthesis Protein SpsA, Chain A"/>
    <property type="match status" value="1"/>
</dbReference>
<name>A0A1G7BSC6_9PROT</name>
<dbReference type="Proteomes" id="UP000199412">
    <property type="component" value="Unassembled WGS sequence"/>
</dbReference>
<evidence type="ECO:0000259" key="2">
    <source>
        <dbReference type="Pfam" id="PF13632"/>
    </source>
</evidence>
<dbReference type="InterPro" id="IPR029044">
    <property type="entry name" value="Nucleotide-diphossugar_trans"/>
</dbReference>
<proteinExistence type="predicted"/>
<dbReference type="InterPro" id="IPR001173">
    <property type="entry name" value="Glyco_trans_2-like"/>
</dbReference>
<dbReference type="GO" id="GO:0016740">
    <property type="term" value="F:transferase activity"/>
    <property type="evidence" value="ECO:0007669"/>
    <property type="project" value="UniProtKB-KW"/>
</dbReference>
<dbReference type="Pfam" id="PF00535">
    <property type="entry name" value="Glycos_transf_2"/>
    <property type="match status" value="1"/>
</dbReference>
<dbReference type="AlphaFoldDB" id="A0A1G7BSC6"/>
<protein>
    <submittedName>
        <fullName evidence="3">Glycosyltransferase, GT2 family</fullName>
    </submittedName>
</protein>
<dbReference type="Pfam" id="PF13632">
    <property type="entry name" value="Glyco_trans_2_3"/>
    <property type="match status" value="1"/>
</dbReference>
<dbReference type="InterPro" id="IPR050834">
    <property type="entry name" value="Glycosyltransf_2"/>
</dbReference>
<dbReference type="PANTHER" id="PTHR43685:SF2">
    <property type="entry name" value="GLYCOSYLTRANSFERASE 2-LIKE DOMAIN-CONTAINING PROTEIN"/>
    <property type="match status" value="1"/>
</dbReference>
<keyword evidence="4" id="KW-1185">Reference proteome</keyword>
<feature type="domain" description="Glycosyltransferase 2-like" evidence="2">
    <location>
        <begin position="305"/>
        <end position="361"/>
    </location>
</feature>
<dbReference type="SUPFAM" id="SSF53448">
    <property type="entry name" value="Nucleotide-diphospho-sugar transferases"/>
    <property type="match status" value="1"/>
</dbReference>
<feature type="domain" description="Glycosyltransferase 2-like" evidence="1">
    <location>
        <begin position="152"/>
        <end position="265"/>
    </location>
</feature>
<dbReference type="STRING" id="69960.SAMN05421720_105154"/>
<keyword evidence="3" id="KW-0808">Transferase</keyword>